<reference evidence="2" key="1">
    <citation type="submission" date="2021-08" db="EMBL/GenBank/DDBJ databases">
        <title>WGS assembly of Ceratopteris richardii.</title>
        <authorList>
            <person name="Marchant D.B."/>
            <person name="Chen G."/>
            <person name="Jenkins J."/>
            <person name="Shu S."/>
            <person name="Leebens-Mack J."/>
            <person name="Grimwood J."/>
            <person name="Schmutz J."/>
            <person name="Soltis P."/>
            <person name="Soltis D."/>
            <person name="Chen Z.-H."/>
        </authorList>
    </citation>
    <scope>NUCLEOTIDE SEQUENCE</scope>
    <source>
        <strain evidence="2">Whitten #5841</strain>
        <tissue evidence="2">Leaf</tissue>
    </source>
</reference>
<dbReference type="InterPro" id="IPR053280">
    <property type="entry name" value="Aerolysin-like_pore-former"/>
</dbReference>
<keyword evidence="3" id="KW-1185">Reference proteome</keyword>
<dbReference type="Pfam" id="PF01419">
    <property type="entry name" value="Jacalin"/>
    <property type="match status" value="1"/>
</dbReference>
<dbReference type="PROSITE" id="PS51752">
    <property type="entry name" value="JACALIN_LECTIN"/>
    <property type="match status" value="1"/>
</dbReference>
<evidence type="ECO:0000259" key="1">
    <source>
        <dbReference type="PROSITE" id="PS51752"/>
    </source>
</evidence>
<organism evidence="2 3">
    <name type="scientific">Ceratopteris richardii</name>
    <name type="common">Triangle waterfern</name>
    <dbReference type="NCBI Taxonomy" id="49495"/>
    <lineage>
        <taxon>Eukaryota</taxon>
        <taxon>Viridiplantae</taxon>
        <taxon>Streptophyta</taxon>
        <taxon>Embryophyta</taxon>
        <taxon>Tracheophyta</taxon>
        <taxon>Polypodiopsida</taxon>
        <taxon>Polypodiidae</taxon>
        <taxon>Polypodiales</taxon>
        <taxon>Pteridineae</taxon>
        <taxon>Pteridaceae</taxon>
        <taxon>Parkerioideae</taxon>
        <taxon>Ceratopteris</taxon>
    </lineage>
</organism>
<dbReference type="CDD" id="cd09302">
    <property type="entry name" value="Jacalin_like"/>
    <property type="match status" value="1"/>
</dbReference>
<dbReference type="PANTHER" id="PTHR34007:SF1">
    <property type="entry name" value="AEROLYSIN-LIKE PROTEIN-RELATED"/>
    <property type="match status" value="1"/>
</dbReference>
<dbReference type="OMA" id="MEANFHM"/>
<evidence type="ECO:0000313" key="3">
    <source>
        <dbReference type="Proteomes" id="UP000825935"/>
    </source>
</evidence>
<dbReference type="InterPro" id="IPR036404">
    <property type="entry name" value="Jacalin-like_lectin_dom_sf"/>
</dbReference>
<gene>
    <name evidence="2" type="ORF">KP509_34G005700</name>
</gene>
<dbReference type="SUPFAM" id="SSF56973">
    <property type="entry name" value="Aerolisin/ETX pore-forming domain"/>
    <property type="match status" value="1"/>
</dbReference>
<protein>
    <recommendedName>
        <fullName evidence="1">Jacalin-type lectin domain-containing protein</fullName>
    </recommendedName>
</protein>
<dbReference type="Gene3D" id="2.170.15.10">
    <property type="entry name" value="Proaerolysin, chain A, domain 3"/>
    <property type="match status" value="1"/>
</dbReference>
<accession>A0A8T2QIQ0</accession>
<evidence type="ECO:0000313" key="2">
    <source>
        <dbReference type="EMBL" id="KAH7283405.1"/>
    </source>
</evidence>
<dbReference type="EMBL" id="CM035439">
    <property type="protein sequence ID" value="KAH7283405.1"/>
    <property type="molecule type" value="Genomic_DNA"/>
</dbReference>
<comment type="caution">
    <text evidence="2">The sequence shown here is derived from an EMBL/GenBank/DDBJ whole genome shotgun (WGS) entry which is preliminary data.</text>
</comment>
<dbReference type="AlphaFoldDB" id="A0A8T2QIQ0"/>
<proteinExistence type="predicted"/>
<feature type="domain" description="Jacalin-type lectin" evidence="1">
    <location>
        <begin position="42"/>
        <end position="185"/>
    </location>
</feature>
<dbReference type="Gene3D" id="2.100.10.30">
    <property type="entry name" value="Jacalin-like lectin domain"/>
    <property type="match status" value="1"/>
</dbReference>
<dbReference type="InterPro" id="IPR001229">
    <property type="entry name" value="Jacalin-like_lectin_dom"/>
</dbReference>
<dbReference type="PANTHER" id="PTHR34007">
    <property type="entry name" value="AEROLYSIN-LIKE PROTEIN-RELATED"/>
    <property type="match status" value="1"/>
</dbReference>
<sequence>MAQATCKRVSSHPAPPTASSVAEDLLKLSHQNCSRRSNAEVTAPLSFIGGRGGSQHVVRGWQEGKRITKLRVYRGAWQIKAVRLWLSGDGDNEYQQFGEPGGSDSAEFAFQDGEVVTKMSLWGNGAGTRAGWIYFRTNKGRSFDYGMYDWPKKTEYPVNVGSGILVGAIYNAGADIDAHGYYFLDSPIARARATDVSYPTLTFDTHQITPISLDSYSQYNSSYNPISWEFSGSHQAKRSQKWSSQIGNAFSVSLTLEAQIPTVVKVGGQFGWQLSVVSTHEAEEEDTHSLTWKVGGTLQPLEAINLVALTRRGKLSLPYSSTIVITLKNGATFSFPSSGTYEGLCYTGVEVTDAPSASRLNAKPKS</sequence>
<dbReference type="OrthoDB" id="3758675at2759"/>
<name>A0A8T2QIQ0_CERRI</name>
<dbReference type="SUPFAM" id="SSF51101">
    <property type="entry name" value="Mannose-binding lectins"/>
    <property type="match status" value="1"/>
</dbReference>
<dbReference type="Proteomes" id="UP000825935">
    <property type="component" value="Chromosome 34"/>
</dbReference>